<organism evidence="2">
    <name type="scientific">Harpegnathos saltator</name>
    <name type="common">Jerdon's jumping ant</name>
    <dbReference type="NCBI Taxonomy" id="610380"/>
    <lineage>
        <taxon>Eukaryota</taxon>
        <taxon>Metazoa</taxon>
        <taxon>Ecdysozoa</taxon>
        <taxon>Arthropoda</taxon>
        <taxon>Hexapoda</taxon>
        <taxon>Insecta</taxon>
        <taxon>Pterygota</taxon>
        <taxon>Neoptera</taxon>
        <taxon>Endopterygota</taxon>
        <taxon>Hymenoptera</taxon>
        <taxon>Apocrita</taxon>
        <taxon>Aculeata</taxon>
        <taxon>Formicoidea</taxon>
        <taxon>Formicidae</taxon>
        <taxon>Ponerinae</taxon>
        <taxon>Ponerini</taxon>
        <taxon>Harpegnathos</taxon>
    </lineage>
</organism>
<dbReference type="AlphaFoldDB" id="E2BSA3"/>
<dbReference type="PANTHER" id="PTHR47326">
    <property type="entry name" value="TRANSPOSABLE ELEMENT TC3 TRANSPOSASE-LIKE PROTEIN"/>
    <property type="match status" value="1"/>
</dbReference>
<keyword evidence="2" id="KW-1185">Reference proteome</keyword>
<dbReference type="PANTHER" id="PTHR47326:SF1">
    <property type="entry name" value="HTH PSQ-TYPE DOMAIN-CONTAINING PROTEIN"/>
    <property type="match status" value="1"/>
</dbReference>
<evidence type="ECO:0000313" key="1">
    <source>
        <dbReference type="EMBL" id="EFN81426.1"/>
    </source>
</evidence>
<feature type="non-terminal residue" evidence="1">
    <location>
        <position position="1"/>
    </location>
</feature>
<feature type="non-terminal residue" evidence="1">
    <location>
        <position position="126"/>
    </location>
</feature>
<reference evidence="1 2" key="1">
    <citation type="journal article" date="2010" name="Science">
        <title>Genomic comparison of the ants Camponotus floridanus and Harpegnathos saltator.</title>
        <authorList>
            <person name="Bonasio R."/>
            <person name="Zhang G."/>
            <person name="Ye C."/>
            <person name="Mutti N.S."/>
            <person name="Fang X."/>
            <person name="Qin N."/>
            <person name="Donahue G."/>
            <person name="Yang P."/>
            <person name="Li Q."/>
            <person name="Li C."/>
            <person name="Zhang P."/>
            <person name="Huang Z."/>
            <person name="Berger S.L."/>
            <person name="Reinberg D."/>
            <person name="Wang J."/>
            <person name="Liebig J."/>
        </authorList>
    </citation>
    <scope>NUCLEOTIDE SEQUENCE [LARGE SCALE GENOMIC DNA]</scope>
    <source>
        <strain evidence="1 2">R22 G/1</strain>
    </source>
</reference>
<gene>
    <name evidence="1" type="ORF">EAI_03970</name>
</gene>
<dbReference type="Proteomes" id="UP000008237">
    <property type="component" value="Unassembled WGS sequence"/>
</dbReference>
<sequence length="126" mass="14942">ILLVKSAGRNNRAATIMFNERYPNYPQKSHMTFYRMKKRFLQYGCVQPKRNRQSTIVNEENAADVIAYVSLNPHSSSRQISTESRISQTSVMRILHKYKFHPYHMSLYQNLYGNDFANRVNFCNWI</sequence>
<dbReference type="EMBL" id="GL450156">
    <property type="protein sequence ID" value="EFN81426.1"/>
    <property type="molecule type" value="Genomic_DNA"/>
</dbReference>
<evidence type="ECO:0008006" key="3">
    <source>
        <dbReference type="Google" id="ProtNLM"/>
    </source>
</evidence>
<dbReference type="OMA" id="ATIMFNE"/>
<protein>
    <recommendedName>
        <fullName evidence="3">DUF4817 domain-containing protein</fullName>
    </recommendedName>
</protein>
<proteinExistence type="predicted"/>
<dbReference type="InParanoid" id="E2BSA3"/>
<accession>E2BSA3</accession>
<evidence type="ECO:0000313" key="2">
    <source>
        <dbReference type="Proteomes" id="UP000008237"/>
    </source>
</evidence>
<name>E2BSA3_HARSA</name>